<protein>
    <submittedName>
        <fullName evidence="2">Uncharacterized protein</fullName>
    </submittedName>
</protein>
<evidence type="ECO:0000256" key="1">
    <source>
        <dbReference type="SAM" id="Phobius"/>
    </source>
</evidence>
<comment type="caution">
    <text evidence="2">The sequence shown here is derived from an EMBL/GenBank/DDBJ whole genome shotgun (WGS) entry which is preliminary data.</text>
</comment>
<gene>
    <name evidence="2" type="ORF">DES40_1935</name>
</gene>
<dbReference type="Proteomes" id="UP000282211">
    <property type="component" value="Unassembled WGS sequence"/>
</dbReference>
<dbReference type="OrthoDB" id="7631220at2"/>
<reference evidence="2 3" key="1">
    <citation type="submission" date="2018-10" db="EMBL/GenBank/DDBJ databases">
        <title>Genomic Encyclopedia of Type Strains, Phase IV (KMG-IV): sequencing the most valuable type-strain genomes for metagenomic binning, comparative biology and taxonomic classification.</title>
        <authorList>
            <person name="Goeker M."/>
        </authorList>
    </citation>
    <scope>NUCLEOTIDE SEQUENCE [LARGE SCALE GENOMIC DNA]</scope>
    <source>
        <strain evidence="2 3">DSM 22008</strain>
    </source>
</reference>
<evidence type="ECO:0000313" key="3">
    <source>
        <dbReference type="Proteomes" id="UP000282211"/>
    </source>
</evidence>
<keyword evidence="1" id="KW-1133">Transmembrane helix</keyword>
<keyword evidence="1" id="KW-0472">Membrane</keyword>
<dbReference type="RefSeq" id="WP_121101359.1">
    <property type="nucleotide sequence ID" value="NZ_RBII01000002.1"/>
</dbReference>
<dbReference type="InParanoid" id="A0A420WDU3"/>
<dbReference type="EMBL" id="RBII01000002">
    <property type="protein sequence ID" value="RKQ69148.1"/>
    <property type="molecule type" value="Genomic_DNA"/>
</dbReference>
<keyword evidence="1" id="KW-0812">Transmembrane</keyword>
<proteinExistence type="predicted"/>
<keyword evidence="3" id="KW-1185">Reference proteome</keyword>
<dbReference type="AlphaFoldDB" id="A0A420WDU3"/>
<sequence length="71" mass="7807">MSRSSDLTLTIIALIFLAGLAIIALRNHFAEKPSIKPHRAPWMIICLGSIATGFMVIVHLVNLMGFETGRM</sequence>
<organism evidence="2 3">
    <name type="scientific">Litorimonas taeanensis</name>
    <dbReference type="NCBI Taxonomy" id="568099"/>
    <lineage>
        <taxon>Bacteria</taxon>
        <taxon>Pseudomonadati</taxon>
        <taxon>Pseudomonadota</taxon>
        <taxon>Alphaproteobacteria</taxon>
        <taxon>Maricaulales</taxon>
        <taxon>Robiginitomaculaceae</taxon>
    </lineage>
</organism>
<feature type="transmembrane region" description="Helical" evidence="1">
    <location>
        <begin position="40"/>
        <end position="61"/>
    </location>
</feature>
<name>A0A420WDU3_9PROT</name>
<accession>A0A420WDU3</accession>
<evidence type="ECO:0000313" key="2">
    <source>
        <dbReference type="EMBL" id="RKQ69148.1"/>
    </source>
</evidence>